<sequence length="332" mass="34306">MPRPTDLSRRSFLVGASALPLAGGLAAPAYAQANFPTRPITLIVPFAAGGSTDIVARLVGQKMGELLGQSVVIDNRAGAGGNIGSTAVARATPDGYTLLMGTISTHALNPAILKTVTFDAVKDFTPISLLAVVPNVMVVHPSFPAKTVQEVLKVLKDNPGKYSYASSGVGTPLHLSGELFKSLGGVSMNHVPYRGAGPALNDVVSGAVPIMFDNLPSSAQFIRTGQLRAIGVTTKERVSSFPDLPTIAEGGLAGYETYTWNALFGPANMPKAVVDKINAAANSSLTDPTVKQRLEDVSAVIVGSTPEALGEHVKAELAKWAPIAKASGAAVE</sequence>
<dbReference type="EMBL" id="JAWDID010000005">
    <property type="protein sequence ID" value="MDU0339268.1"/>
    <property type="molecule type" value="Genomic_DNA"/>
</dbReference>
<dbReference type="InterPro" id="IPR019546">
    <property type="entry name" value="TAT_signal_bac_arc"/>
</dbReference>
<reference evidence="3 4" key="1">
    <citation type="submission" date="2023-09" db="EMBL/GenBank/DDBJ databases">
        <title>Whole genome shotgun sequencing (WGS) of Bosea sp. ZW T0_25, isolated from stored onions (Allium cepa).</title>
        <authorList>
            <person name="Stoll D.A."/>
            <person name="Huch M."/>
        </authorList>
    </citation>
    <scope>NUCLEOTIDE SEQUENCE [LARGE SCALE GENOMIC DNA]</scope>
    <source>
        <strain evidence="3 4">ZW T0_25</strain>
    </source>
</reference>
<evidence type="ECO:0000313" key="3">
    <source>
        <dbReference type="EMBL" id="MDU0339268.1"/>
    </source>
</evidence>
<dbReference type="PIRSF" id="PIRSF017082">
    <property type="entry name" value="YflP"/>
    <property type="match status" value="1"/>
</dbReference>
<evidence type="ECO:0000313" key="4">
    <source>
        <dbReference type="Proteomes" id="UP001254257"/>
    </source>
</evidence>
<dbReference type="InterPro" id="IPR005064">
    <property type="entry name" value="BUG"/>
</dbReference>
<dbReference type="Gene3D" id="3.40.190.150">
    <property type="entry name" value="Bordetella uptake gene, domain 1"/>
    <property type="match status" value="1"/>
</dbReference>
<dbReference type="Pfam" id="PF03401">
    <property type="entry name" value="TctC"/>
    <property type="match status" value="1"/>
</dbReference>
<proteinExistence type="inferred from homology"/>
<comment type="similarity">
    <text evidence="1">Belongs to the UPF0065 (bug) family.</text>
</comment>
<evidence type="ECO:0000256" key="2">
    <source>
        <dbReference type="SAM" id="SignalP"/>
    </source>
</evidence>
<dbReference type="NCBIfam" id="TIGR01409">
    <property type="entry name" value="TAT_signal_seq"/>
    <property type="match status" value="1"/>
</dbReference>
<dbReference type="PROSITE" id="PS51318">
    <property type="entry name" value="TAT"/>
    <property type="match status" value="1"/>
</dbReference>
<keyword evidence="2" id="KW-0732">Signal</keyword>
<accession>A0ABU3S3A7</accession>
<comment type="caution">
    <text evidence="3">The sequence shown here is derived from an EMBL/GenBank/DDBJ whole genome shotgun (WGS) entry which is preliminary data.</text>
</comment>
<dbReference type="InterPro" id="IPR042100">
    <property type="entry name" value="Bug_dom1"/>
</dbReference>
<keyword evidence="4" id="KW-1185">Reference proteome</keyword>
<dbReference type="RefSeq" id="WP_316017181.1">
    <property type="nucleotide sequence ID" value="NZ_JAWDID010000005.1"/>
</dbReference>
<name>A0ABU3S3A7_9HYPH</name>
<dbReference type="PANTHER" id="PTHR42928">
    <property type="entry name" value="TRICARBOXYLATE-BINDING PROTEIN"/>
    <property type="match status" value="1"/>
</dbReference>
<dbReference type="InterPro" id="IPR006311">
    <property type="entry name" value="TAT_signal"/>
</dbReference>
<evidence type="ECO:0000256" key="1">
    <source>
        <dbReference type="ARBA" id="ARBA00006987"/>
    </source>
</evidence>
<feature type="chain" id="PRO_5046550878" evidence="2">
    <location>
        <begin position="32"/>
        <end position="332"/>
    </location>
</feature>
<dbReference type="Proteomes" id="UP001254257">
    <property type="component" value="Unassembled WGS sequence"/>
</dbReference>
<dbReference type="CDD" id="cd13578">
    <property type="entry name" value="PBP2_Bug27"/>
    <property type="match status" value="1"/>
</dbReference>
<dbReference type="PANTHER" id="PTHR42928:SF5">
    <property type="entry name" value="BLR1237 PROTEIN"/>
    <property type="match status" value="1"/>
</dbReference>
<feature type="signal peptide" evidence="2">
    <location>
        <begin position="1"/>
        <end position="31"/>
    </location>
</feature>
<protein>
    <submittedName>
        <fullName evidence="3">Tripartite tricarboxylate transporter substrate binding protein</fullName>
    </submittedName>
</protein>
<organism evidence="3 4">
    <name type="scientific">Bosea rubneri</name>
    <dbReference type="NCBI Taxonomy" id="3075434"/>
    <lineage>
        <taxon>Bacteria</taxon>
        <taxon>Pseudomonadati</taxon>
        <taxon>Pseudomonadota</taxon>
        <taxon>Alphaproteobacteria</taxon>
        <taxon>Hyphomicrobiales</taxon>
        <taxon>Boseaceae</taxon>
        <taxon>Bosea</taxon>
    </lineage>
</organism>
<dbReference type="SUPFAM" id="SSF53850">
    <property type="entry name" value="Periplasmic binding protein-like II"/>
    <property type="match status" value="1"/>
</dbReference>
<dbReference type="Gene3D" id="3.40.190.10">
    <property type="entry name" value="Periplasmic binding protein-like II"/>
    <property type="match status" value="1"/>
</dbReference>
<gene>
    <name evidence="3" type="ORF">RKE40_05230</name>
</gene>